<reference evidence="2" key="2">
    <citation type="submission" date="2016-02" db="EMBL/GenBank/DDBJ databases">
        <title>Draft genome sequence of five rapidly growing Mycobacterium species.</title>
        <authorList>
            <person name="Katahira K."/>
            <person name="Gotou Y."/>
            <person name="Iida K."/>
            <person name="Ogura Y."/>
            <person name="Hayashi T."/>
        </authorList>
    </citation>
    <scope>NUCLEOTIDE SEQUENCE [LARGE SCALE GENOMIC DNA]</scope>
    <source>
        <strain evidence="2">JCM15298</strain>
    </source>
</reference>
<dbReference type="EMBL" id="BCSY01000013">
    <property type="protein sequence ID" value="GAS93539.1"/>
    <property type="molecule type" value="Genomic_DNA"/>
</dbReference>
<proteinExistence type="predicted"/>
<dbReference type="STRING" id="228230.RMCC_0505"/>
<reference evidence="2" key="1">
    <citation type="journal article" date="2016" name="Genome Announc.">
        <title>Draft Genome Sequences of Five Rapidly Growing Mycobacterium Species, M. thermoresistibile, M. fortuitum subsp. acetamidolyticum, M. canariasense, M. brisbanense, and M. novocastrense.</title>
        <authorList>
            <person name="Katahira K."/>
            <person name="Ogura Y."/>
            <person name="Gotoh Y."/>
            <person name="Hayashi T."/>
        </authorList>
    </citation>
    <scope>NUCLEOTIDE SEQUENCE [LARGE SCALE GENOMIC DNA]</scope>
    <source>
        <strain evidence="2">JCM15298</strain>
    </source>
</reference>
<comment type="caution">
    <text evidence="1">The sequence shown here is derived from an EMBL/GenBank/DDBJ whole genome shotgun (WGS) entry which is preliminary data.</text>
</comment>
<feature type="non-terminal residue" evidence="1">
    <location>
        <position position="1"/>
    </location>
</feature>
<protein>
    <submittedName>
        <fullName evidence="1">Transcriptional regulator WhiB</fullName>
    </submittedName>
</protein>
<accession>A0A100W876</accession>
<evidence type="ECO:0000313" key="2">
    <source>
        <dbReference type="Proteomes" id="UP000069443"/>
    </source>
</evidence>
<feature type="non-terminal residue" evidence="1">
    <location>
        <position position="178"/>
    </location>
</feature>
<keyword evidence="2" id="KW-1185">Reference proteome</keyword>
<gene>
    <name evidence="1" type="primary">whiB</name>
    <name evidence="1" type="ORF">RMCC_0505</name>
</gene>
<dbReference type="AlphaFoldDB" id="A0A100W876"/>
<name>A0A100W876_MYCCR</name>
<dbReference type="Proteomes" id="UP000069443">
    <property type="component" value="Unassembled WGS sequence"/>
</dbReference>
<organism evidence="1 2">
    <name type="scientific">Mycolicibacterium canariasense</name>
    <name type="common">Mycobacterium canariasense</name>
    <dbReference type="NCBI Taxonomy" id="228230"/>
    <lineage>
        <taxon>Bacteria</taxon>
        <taxon>Bacillati</taxon>
        <taxon>Actinomycetota</taxon>
        <taxon>Actinomycetes</taxon>
        <taxon>Mycobacteriales</taxon>
        <taxon>Mycobacteriaceae</taxon>
        <taxon>Mycolicibacterium</taxon>
    </lineage>
</organism>
<sequence length="178" mass="19747">NHYATHRRRLMAYGKWEPEWIDPTEAQIHLATLRAAGLGHRRLSKLTGLSRPTLQQIPRVTRVSRKTRDAILAVPIPVTALFPPVFAPGTQISAIGSQRRLRALAAIGWDSETVGALPGGSRHRVTTITSGRQTKVTVARARTIAELFNQLHMKPGPSAKARRLAELKGWDVPFAWDE</sequence>
<evidence type="ECO:0000313" key="1">
    <source>
        <dbReference type="EMBL" id="GAS93539.1"/>
    </source>
</evidence>